<keyword evidence="1" id="KW-1133">Transmembrane helix</keyword>
<evidence type="ECO:0000256" key="1">
    <source>
        <dbReference type="SAM" id="Phobius"/>
    </source>
</evidence>
<evidence type="ECO:0000259" key="2">
    <source>
        <dbReference type="Pfam" id="PF13791"/>
    </source>
</evidence>
<dbReference type="STRING" id="1313296.SAMN05661091_5250"/>
<protein>
    <submittedName>
        <fullName evidence="3">Sigma factor regulator C-terminal</fullName>
    </submittedName>
</protein>
<dbReference type="InterPro" id="IPR025672">
    <property type="entry name" value="Sigma_reg_C_dom"/>
</dbReference>
<keyword evidence="1" id="KW-0812">Transmembrane</keyword>
<dbReference type="AlphaFoldDB" id="A0A1X7HRK7"/>
<reference evidence="3 4" key="1">
    <citation type="submission" date="2017-04" db="EMBL/GenBank/DDBJ databases">
        <authorList>
            <person name="Afonso C.L."/>
            <person name="Miller P.J."/>
            <person name="Scott M.A."/>
            <person name="Spackman E."/>
            <person name="Goraichik I."/>
            <person name="Dimitrov K.M."/>
            <person name="Suarez D.L."/>
            <person name="Swayne D.E."/>
        </authorList>
    </citation>
    <scope>NUCLEOTIDE SEQUENCE [LARGE SCALE GENOMIC DNA]</scope>
    <source>
        <strain evidence="3 4">N3/975</strain>
    </source>
</reference>
<gene>
    <name evidence="3" type="ORF">SAMN05661091_5250</name>
</gene>
<dbReference type="RefSeq" id="WP_208915890.1">
    <property type="nucleotide sequence ID" value="NZ_LT840184.1"/>
</dbReference>
<sequence length="343" mass="39451">MSDEMVGISGTEKFSPDLLERKKRRMKWGNRIRLALRTTAVVIMVAFIFMVYMWGAYFYFEKSGKNAQFTRAVATLAEIQGSGMKLDKDFRMVSLSPLLKQTVTTKVYRQVGEWSVIIGELHAEKSLFGELRYSIKEDEKYLRENTRPFFGFPMTLIYGGSETIRIGEKEPEMERLGHIEDGFVAEMWFSLGKGMTPKQFMEVLSEYDLWVTGMAVYSGEMKDVKVSNYSSTNDAIYPPHLTLRPLVTFREDGTGGGESFSLTKQDIGPAEEQLMKDLEWLTSHVNYYGVNEDKQRLSYLKRNGIQVYGATVTGPARELEKLKQVPEFRRFGLGRVEVWNWNN</sequence>
<organism evidence="3 4">
    <name type="scientific">Paenibacillus uliginis N3/975</name>
    <dbReference type="NCBI Taxonomy" id="1313296"/>
    <lineage>
        <taxon>Bacteria</taxon>
        <taxon>Bacillati</taxon>
        <taxon>Bacillota</taxon>
        <taxon>Bacilli</taxon>
        <taxon>Bacillales</taxon>
        <taxon>Paenibacillaceae</taxon>
        <taxon>Paenibacillus</taxon>
    </lineage>
</organism>
<dbReference type="EMBL" id="LT840184">
    <property type="protein sequence ID" value="SMF90819.1"/>
    <property type="molecule type" value="Genomic_DNA"/>
</dbReference>
<name>A0A1X7HRK7_9BACL</name>
<keyword evidence="1" id="KW-0472">Membrane</keyword>
<keyword evidence="4" id="KW-1185">Reference proteome</keyword>
<accession>A0A1X7HRK7</accession>
<feature type="transmembrane region" description="Helical" evidence="1">
    <location>
        <begin position="34"/>
        <end position="60"/>
    </location>
</feature>
<feature type="domain" description="Sigma factor regulator C-terminal" evidence="2">
    <location>
        <begin position="176"/>
        <end position="334"/>
    </location>
</feature>
<dbReference type="Pfam" id="PF13791">
    <property type="entry name" value="Sigma_reg_C"/>
    <property type="match status" value="1"/>
</dbReference>
<dbReference type="Proteomes" id="UP000192940">
    <property type="component" value="Chromosome I"/>
</dbReference>
<evidence type="ECO:0000313" key="3">
    <source>
        <dbReference type="EMBL" id="SMF90819.1"/>
    </source>
</evidence>
<proteinExistence type="predicted"/>
<evidence type="ECO:0000313" key="4">
    <source>
        <dbReference type="Proteomes" id="UP000192940"/>
    </source>
</evidence>